<sequence>MAGHSRDKLVAGGRIRAAATFESVFQIGTVCTDIPDYVFAPKLDPKQLDMPMHDLTGSF</sequence>
<organism evidence="1 2">
    <name type="scientific">Daeguia caeni</name>
    <dbReference type="NCBI Taxonomy" id="439612"/>
    <lineage>
        <taxon>Bacteria</taxon>
        <taxon>Pseudomonadati</taxon>
        <taxon>Pseudomonadota</taxon>
        <taxon>Alphaproteobacteria</taxon>
        <taxon>Hyphomicrobiales</taxon>
        <taxon>Brucellaceae</taxon>
        <taxon>Daeguia</taxon>
    </lineage>
</organism>
<keyword evidence="2" id="KW-1185">Reference proteome</keyword>
<evidence type="ECO:0000313" key="2">
    <source>
        <dbReference type="Proteomes" id="UP001596042"/>
    </source>
</evidence>
<dbReference type="EMBL" id="JBHSEL010000119">
    <property type="protein sequence ID" value="MFC4625988.1"/>
    <property type="molecule type" value="Genomic_DNA"/>
</dbReference>
<gene>
    <name evidence="1" type="ORF">ACFO1V_12365</name>
</gene>
<dbReference type="RefSeq" id="WP_374830560.1">
    <property type="nucleotide sequence ID" value="NZ_JBHEEZ010000004.1"/>
</dbReference>
<comment type="caution">
    <text evidence="1">The sequence shown here is derived from an EMBL/GenBank/DDBJ whole genome shotgun (WGS) entry which is preliminary data.</text>
</comment>
<protein>
    <submittedName>
        <fullName evidence="1">Uncharacterized protein</fullName>
    </submittedName>
</protein>
<dbReference type="Proteomes" id="UP001596042">
    <property type="component" value="Unassembled WGS sequence"/>
</dbReference>
<evidence type="ECO:0000313" key="1">
    <source>
        <dbReference type="EMBL" id="MFC4625988.1"/>
    </source>
</evidence>
<name>A0ABV9H6Y1_9HYPH</name>
<proteinExistence type="predicted"/>
<reference evidence="2" key="1">
    <citation type="journal article" date="2019" name="Int. J. Syst. Evol. Microbiol.">
        <title>The Global Catalogue of Microorganisms (GCM) 10K type strain sequencing project: providing services to taxonomists for standard genome sequencing and annotation.</title>
        <authorList>
            <consortium name="The Broad Institute Genomics Platform"/>
            <consortium name="The Broad Institute Genome Sequencing Center for Infectious Disease"/>
            <person name="Wu L."/>
            <person name="Ma J."/>
        </authorList>
    </citation>
    <scope>NUCLEOTIDE SEQUENCE [LARGE SCALE GENOMIC DNA]</scope>
    <source>
        <strain evidence="2">CGMCC 1.15731</strain>
    </source>
</reference>
<accession>A0ABV9H6Y1</accession>